<dbReference type="EMBL" id="WWCT01000021">
    <property type="protein sequence ID" value="MYN29198.1"/>
    <property type="molecule type" value="Genomic_DNA"/>
</dbReference>
<name>A0ABW9W5I0_9BURK</name>
<keyword evidence="3" id="KW-1185">Reference proteome</keyword>
<proteinExistence type="predicted"/>
<keyword evidence="1" id="KW-1133">Transmembrane helix</keyword>
<reference evidence="2 3" key="1">
    <citation type="submission" date="2019-12" db="EMBL/GenBank/DDBJ databases">
        <title>Novel species isolated from a subtropical stream in China.</title>
        <authorList>
            <person name="Lu H."/>
        </authorList>
    </citation>
    <scope>NUCLEOTIDE SEQUENCE [LARGE SCALE GENOMIC DNA]</scope>
    <source>
        <strain evidence="2 3">CY42W</strain>
    </source>
</reference>
<accession>A0ABW9W5I0</accession>
<keyword evidence="1" id="KW-0472">Membrane</keyword>
<feature type="transmembrane region" description="Helical" evidence="1">
    <location>
        <begin position="54"/>
        <end position="80"/>
    </location>
</feature>
<organism evidence="2 3">
    <name type="scientific">Duganella levis</name>
    <dbReference type="NCBI Taxonomy" id="2692169"/>
    <lineage>
        <taxon>Bacteria</taxon>
        <taxon>Pseudomonadati</taxon>
        <taxon>Pseudomonadota</taxon>
        <taxon>Betaproteobacteria</taxon>
        <taxon>Burkholderiales</taxon>
        <taxon>Oxalobacteraceae</taxon>
        <taxon>Telluria group</taxon>
        <taxon>Duganella</taxon>
    </lineage>
</organism>
<gene>
    <name evidence="2" type="ORF">GTP69_22600</name>
</gene>
<comment type="caution">
    <text evidence="2">The sequence shown here is derived from an EMBL/GenBank/DDBJ whole genome shotgun (WGS) entry which is preliminary data.</text>
</comment>
<evidence type="ECO:0000256" key="1">
    <source>
        <dbReference type="SAM" id="Phobius"/>
    </source>
</evidence>
<protein>
    <submittedName>
        <fullName evidence="2">Uncharacterized protein</fullName>
    </submittedName>
</protein>
<dbReference type="RefSeq" id="WP_161056973.1">
    <property type="nucleotide sequence ID" value="NZ_WWCT01000021.1"/>
</dbReference>
<evidence type="ECO:0000313" key="3">
    <source>
        <dbReference type="Proteomes" id="UP000642144"/>
    </source>
</evidence>
<feature type="transmembrane region" description="Helical" evidence="1">
    <location>
        <begin position="20"/>
        <end position="42"/>
    </location>
</feature>
<dbReference type="Proteomes" id="UP000642144">
    <property type="component" value="Unassembled WGS sequence"/>
</dbReference>
<sequence>MRPVWGGFAGALSEVRESVAVLSSIGMWMLRVLAWPFSAAARSGTWIIDACMRLALAMVGILVGGFLLFGLGYLIFYPWIAG</sequence>
<evidence type="ECO:0000313" key="2">
    <source>
        <dbReference type="EMBL" id="MYN29198.1"/>
    </source>
</evidence>
<keyword evidence="1" id="KW-0812">Transmembrane</keyword>